<dbReference type="SUPFAM" id="SSF56112">
    <property type="entry name" value="Protein kinase-like (PK-like)"/>
    <property type="match status" value="1"/>
</dbReference>
<dbReference type="FunFam" id="3.30.200.20:FF:000042">
    <property type="entry name" value="Aurora kinase A"/>
    <property type="match status" value="1"/>
</dbReference>
<name>A0A137NX97_CONC2</name>
<dbReference type="GO" id="GO:0005524">
    <property type="term" value="F:ATP binding"/>
    <property type="evidence" value="ECO:0007669"/>
    <property type="project" value="UniProtKB-UniRule"/>
</dbReference>
<reference evidence="7 8" key="1">
    <citation type="journal article" date="2015" name="Genome Biol. Evol.">
        <title>Phylogenomic analyses indicate that early fungi evolved digesting cell walls of algal ancestors of land plants.</title>
        <authorList>
            <person name="Chang Y."/>
            <person name="Wang S."/>
            <person name="Sekimoto S."/>
            <person name="Aerts A.L."/>
            <person name="Choi C."/>
            <person name="Clum A."/>
            <person name="LaButti K.M."/>
            <person name="Lindquist E.A."/>
            <person name="Yee Ngan C."/>
            <person name="Ohm R.A."/>
            <person name="Salamov A.A."/>
            <person name="Grigoriev I.V."/>
            <person name="Spatafora J.W."/>
            <person name="Berbee M.L."/>
        </authorList>
    </citation>
    <scope>NUCLEOTIDE SEQUENCE [LARGE SCALE GENOMIC DNA]</scope>
    <source>
        <strain evidence="7 8">NRRL 28638</strain>
    </source>
</reference>
<evidence type="ECO:0000313" key="8">
    <source>
        <dbReference type="Proteomes" id="UP000070444"/>
    </source>
</evidence>
<dbReference type="SMART" id="SM00220">
    <property type="entry name" value="S_TKc"/>
    <property type="match status" value="1"/>
</dbReference>
<dbReference type="EMBL" id="KQ964634">
    <property type="protein sequence ID" value="KXN67470.1"/>
    <property type="molecule type" value="Genomic_DNA"/>
</dbReference>
<dbReference type="InterPro" id="IPR017441">
    <property type="entry name" value="Protein_kinase_ATP_BS"/>
</dbReference>
<dbReference type="InterPro" id="IPR000719">
    <property type="entry name" value="Prot_kinase_dom"/>
</dbReference>
<accession>A0A137NX97</accession>
<dbReference type="GO" id="GO:0004674">
    <property type="term" value="F:protein serine/threonine kinase activity"/>
    <property type="evidence" value="ECO:0007669"/>
    <property type="project" value="UniProtKB-KW"/>
</dbReference>
<dbReference type="PROSITE" id="PS00107">
    <property type="entry name" value="PROTEIN_KINASE_ATP"/>
    <property type="match status" value="1"/>
</dbReference>
<sequence>MEIVDTITHFFAKQPESYERKKNYEQSKVIGTGSFGQVRLAKKLDTQDDVAIKVILKKSMVGNFHLVYRELEAMRKLQHPNIVHFIDYFESKNKFYMVLELAEGGELFDRLYELGRLTEKDSISYIKQTLQAVEYLHSNNIVHRDIKPENLLFKSKDHDSPLLLADFGISKILQKEDQMLSTICGSHGYTAPEVLLGKKYGKPIDLWSIGIVTYMLLAGSNPFRMYEQTSEWIPAMSSSKINFPSKYWKLISEDAKDFVKGLLKGDPDERLTTTQALKHPWIVGKDAKDHNLLEEDPPESDVRNKFRRAMNKLRVINSWVIHNDSSTESLPQLNIPDEKKGKLQSPSTESKLNEKVETENKEETKEESKD</sequence>
<evidence type="ECO:0000256" key="5">
    <source>
        <dbReference type="SAM" id="MobiDB-lite"/>
    </source>
</evidence>
<evidence type="ECO:0000256" key="2">
    <source>
        <dbReference type="ARBA" id="ARBA00022840"/>
    </source>
</evidence>
<dbReference type="PROSITE" id="PS00108">
    <property type="entry name" value="PROTEIN_KINASE_ST"/>
    <property type="match status" value="1"/>
</dbReference>
<feature type="compositionally biased region" description="Basic and acidic residues" evidence="5">
    <location>
        <begin position="351"/>
        <end position="370"/>
    </location>
</feature>
<keyword evidence="7" id="KW-0808">Transferase</keyword>
<evidence type="ECO:0000256" key="3">
    <source>
        <dbReference type="PROSITE-ProRule" id="PRU10141"/>
    </source>
</evidence>
<keyword evidence="8" id="KW-1185">Reference proteome</keyword>
<dbReference type="STRING" id="796925.A0A137NX97"/>
<dbReference type="CDD" id="cd05117">
    <property type="entry name" value="STKc_CAMK"/>
    <property type="match status" value="1"/>
</dbReference>
<keyword evidence="7" id="KW-0418">Kinase</keyword>
<feature type="region of interest" description="Disordered" evidence="5">
    <location>
        <begin position="327"/>
        <end position="370"/>
    </location>
</feature>
<protein>
    <submittedName>
        <fullName evidence="7">Pkinase-domain-containing protein</fullName>
    </submittedName>
</protein>
<dbReference type="OMA" id="WKAADPP"/>
<dbReference type="AlphaFoldDB" id="A0A137NX97"/>
<dbReference type="FunFam" id="1.10.510.10:FF:000571">
    <property type="entry name" value="Maternal embryonic leucine zipper kinase"/>
    <property type="match status" value="1"/>
</dbReference>
<dbReference type="Pfam" id="PF00069">
    <property type="entry name" value="Pkinase"/>
    <property type="match status" value="1"/>
</dbReference>
<dbReference type="InterPro" id="IPR008271">
    <property type="entry name" value="Ser/Thr_kinase_AS"/>
</dbReference>
<dbReference type="PANTHER" id="PTHR24347">
    <property type="entry name" value="SERINE/THREONINE-PROTEIN KINASE"/>
    <property type="match status" value="1"/>
</dbReference>
<dbReference type="OrthoDB" id="40902at2759"/>
<evidence type="ECO:0000313" key="7">
    <source>
        <dbReference type="EMBL" id="KXN67470.1"/>
    </source>
</evidence>
<evidence type="ECO:0000256" key="4">
    <source>
        <dbReference type="RuleBase" id="RU000304"/>
    </source>
</evidence>
<comment type="similarity">
    <text evidence="4">Belongs to the protein kinase superfamily.</text>
</comment>
<dbReference type="Proteomes" id="UP000070444">
    <property type="component" value="Unassembled WGS sequence"/>
</dbReference>
<evidence type="ECO:0000259" key="6">
    <source>
        <dbReference type="PROSITE" id="PS50011"/>
    </source>
</evidence>
<gene>
    <name evidence="7" type="ORF">CONCODRAFT_80129</name>
</gene>
<dbReference type="PROSITE" id="PS50011">
    <property type="entry name" value="PROTEIN_KINASE_DOM"/>
    <property type="match status" value="1"/>
</dbReference>
<proteinExistence type="inferred from homology"/>
<feature type="binding site" evidence="3">
    <location>
        <position position="57"/>
    </location>
    <ligand>
        <name>ATP</name>
        <dbReference type="ChEBI" id="CHEBI:30616"/>
    </ligand>
</feature>
<dbReference type="Gene3D" id="1.10.510.10">
    <property type="entry name" value="Transferase(Phosphotransferase) domain 1"/>
    <property type="match status" value="1"/>
</dbReference>
<organism evidence="7 8">
    <name type="scientific">Conidiobolus coronatus (strain ATCC 28846 / CBS 209.66 / NRRL 28638)</name>
    <name type="common">Delacroixia coronata</name>
    <dbReference type="NCBI Taxonomy" id="796925"/>
    <lineage>
        <taxon>Eukaryota</taxon>
        <taxon>Fungi</taxon>
        <taxon>Fungi incertae sedis</taxon>
        <taxon>Zoopagomycota</taxon>
        <taxon>Entomophthoromycotina</taxon>
        <taxon>Entomophthoromycetes</taxon>
        <taxon>Entomophthorales</taxon>
        <taxon>Ancylistaceae</taxon>
        <taxon>Conidiobolus</taxon>
    </lineage>
</organism>
<keyword evidence="1 3" id="KW-0547">Nucleotide-binding</keyword>
<feature type="domain" description="Protein kinase" evidence="6">
    <location>
        <begin position="24"/>
        <end position="282"/>
    </location>
</feature>
<evidence type="ECO:0000256" key="1">
    <source>
        <dbReference type="ARBA" id="ARBA00022741"/>
    </source>
</evidence>
<dbReference type="InterPro" id="IPR011009">
    <property type="entry name" value="Kinase-like_dom_sf"/>
</dbReference>
<keyword evidence="4" id="KW-0723">Serine/threonine-protein kinase</keyword>
<keyword evidence="2 3" id="KW-0067">ATP-binding</keyword>